<dbReference type="InterPro" id="IPR043502">
    <property type="entry name" value="DNA/RNA_pol_sf"/>
</dbReference>
<evidence type="ECO:0000313" key="3">
    <source>
        <dbReference type="EMBL" id="WMV50196.1"/>
    </source>
</evidence>
<evidence type="ECO:0000256" key="1">
    <source>
        <dbReference type="ARBA" id="ARBA00023268"/>
    </source>
</evidence>
<evidence type="ECO:0000313" key="4">
    <source>
        <dbReference type="Proteomes" id="UP001234989"/>
    </source>
</evidence>
<organism evidence="3 4">
    <name type="scientific">Solanum verrucosum</name>
    <dbReference type="NCBI Taxonomy" id="315347"/>
    <lineage>
        <taxon>Eukaryota</taxon>
        <taxon>Viridiplantae</taxon>
        <taxon>Streptophyta</taxon>
        <taxon>Embryophyta</taxon>
        <taxon>Tracheophyta</taxon>
        <taxon>Spermatophyta</taxon>
        <taxon>Magnoliopsida</taxon>
        <taxon>eudicotyledons</taxon>
        <taxon>Gunneridae</taxon>
        <taxon>Pentapetalae</taxon>
        <taxon>asterids</taxon>
        <taxon>lamiids</taxon>
        <taxon>Solanales</taxon>
        <taxon>Solanaceae</taxon>
        <taxon>Solanoideae</taxon>
        <taxon>Solaneae</taxon>
        <taxon>Solanum</taxon>
    </lineage>
</organism>
<accession>A0AAF0URN9</accession>
<keyword evidence="4" id="KW-1185">Reference proteome</keyword>
<dbReference type="GO" id="GO:0003824">
    <property type="term" value="F:catalytic activity"/>
    <property type="evidence" value="ECO:0007669"/>
    <property type="project" value="UniProtKB-KW"/>
</dbReference>
<sequence>SRASGLQQQRGSGKAGTSPLRCITCNFWLDFVAFLGHIVSDSGIAVDTQKNEVIKTEACEQSFQEIKDRLTSKPVLALPDGSEGSVVYCDSSGVGLGCVLMQHGRVIAYGSRQLRKHEKNYLTHDLELVAVVHALKIWRHYLYGVHVDIFTDHKNLQYIFR</sequence>
<protein>
    <recommendedName>
        <fullName evidence="2">Reverse transcriptase/retrotransposon-derived protein RNase H-like domain-containing protein</fullName>
    </recommendedName>
</protein>
<gene>
    <name evidence="3" type="ORF">MTR67_043581</name>
</gene>
<reference evidence="3" key="1">
    <citation type="submission" date="2023-08" db="EMBL/GenBank/DDBJ databases">
        <title>A de novo genome assembly of Solanum verrucosum Schlechtendal, a Mexican diploid species geographically isolated from the other diploid A-genome species in potato relatives.</title>
        <authorList>
            <person name="Hosaka K."/>
        </authorList>
    </citation>
    <scope>NUCLEOTIDE SEQUENCE</scope>
    <source>
        <tissue evidence="3">Young leaves</tissue>
    </source>
</reference>
<feature type="non-terminal residue" evidence="3">
    <location>
        <position position="1"/>
    </location>
</feature>
<proteinExistence type="predicted"/>
<feature type="domain" description="Reverse transcriptase/retrotransposon-derived protein RNase H-like" evidence="2">
    <location>
        <begin position="56"/>
        <end position="148"/>
    </location>
</feature>
<dbReference type="Gene3D" id="3.30.70.270">
    <property type="match status" value="1"/>
</dbReference>
<dbReference type="FunFam" id="3.10.20.370:FF:000001">
    <property type="entry name" value="Retrovirus-related Pol polyprotein from transposon 17.6-like protein"/>
    <property type="match status" value="1"/>
</dbReference>
<dbReference type="InterPro" id="IPR050951">
    <property type="entry name" value="Retrovirus_Pol_polyprotein"/>
</dbReference>
<dbReference type="PANTHER" id="PTHR37984">
    <property type="entry name" value="PROTEIN CBG26694"/>
    <property type="match status" value="1"/>
</dbReference>
<evidence type="ECO:0000259" key="2">
    <source>
        <dbReference type="Pfam" id="PF17919"/>
    </source>
</evidence>
<dbReference type="SUPFAM" id="SSF56672">
    <property type="entry name" value="DNA/RNA polymerases"/>
    <property type="match status" value="1"/>
</dbReference>
<name>A0AAF0URN9_SOLVR</name>
<keyword evidence="1" id="KW-0511">Multifunctional enzyme</keyword>
<dbReference type="PANTHER" id="PTHR37984:SF5">
    <property type="entry name" value="PROTEIN NYNRIN-LIKE"/>
    <property type="match status" value="1"/>
</dbReference>
<dbReference type="EMBL" id="CP133621">
    <property type="protein sequence ID" value="WMV50196.1"/>
    <property type="molecule type" value="Genomic_DNA"/>
</dbReference>
<dbReference type="Pfam" id="PF17919">
    <property type="entry name" value="RT_RNaseH_2"/>
    <property type="match status" value="1"/>
</dbReference>
<dbReference type="Proteomes" id="UP001234989">
    <property type="component" value="Chromosome 10"/>
</dbReference>
<dbReference type="CDD" id="cd09274">
    <property type="entry name" value="RNase_HI_RT_Ty3"/>
    <property type="match status" value="1"/>
</dbReference>
<dbReference type="InterPro" id="IPR043128">
    <property type="entry name" value="Rev_trsase/Diguanyl_cyclase"/>
</dbReference>
<dbReference type="AlphaFoldDB" id="A0AAF0URN9"/>
<dbReference type="InterPro" id="IPR041577">
    <property type="entry name" value="RT_RNaseH_2"/>
</dbReference>